<gene>
    <name evidence="1" type="ORF">CZ787_15260</name>
</gene>
<protein>
    <submittedName>
        <fullName evidence="1">Uncharacterized protein</fullName>
    </submittedName>
</protein>
<organism evidence="1 2">
    <name type="scientific">Halomonas citrativorans</name>
    <dbReference type="NCBI Taxonomy" id="2742612"/>
    <lineage>
        <taxon>Bacteria</taxon>
        <taxon>Pseudomonadati</taxon>
        <taxon>Pseudomonadota</taxon>
        <taxon>Gammaproteobacteria</taxon>
        <taxon>Oceanospirillales</taxon>
        <taxon>Halomonadaceae</taxon>
        <taxon>Halomonas</taxon>
    </lineage>
</organism>
<accession>A0A1R4I3K1</accession>
<evidence type="ECO:0000313" key="2">
    <source>
        <dbReference type="Proteomes" id="UP000196331"/>
    </source>
</evidence>
<dbReference type="AlphaFoldDB" id="A0A1R4I3K1"/>
<dbReference type="OrthoDB" id="6154575at2"/>
<reference evidence="1 2" key="1">
    <citation type="submission" date="2017-02" db="EMBL/GenBank/DDBJ databases">
        <authorList>
            <person name="Dridi B."/>
        </authorList>
    </citation>
    <scope>NUCLEOTIDE SEQUENCE [LARGE SCALE GENOMIC DNA]</scope>
    <source>
        <strain evidence="1 2">JB380</strain>
    </source>
</reference>
<name>A0A1R4I3K1_9GAMM</name>
<evidence type="ECO:0000313" key="1">
    <source>
        <dbReference type="EMBL" id="SJN14461.1"/>
    </source>
</evidence>
<sequence>MKTLSYTYASSLLNTNNHYNEKVLGRGIMSASHINSPSYYGLQAGDSPLVQGSSRISNSLSLTKGEEKSAVVNLSSLATEMSRLLSKENAATVSPAEFDAFLEEIHGQLQEMVEQEAGNIAEILLERPNSVDTTRRSIAEQAANHLMSKFYNSEEPYPQASSENPFATLDRHSLSTIAFDDSGDFTSAERYLAFLQMTENDTDFRNQAFELRDNAYVAEDSHAGADPSHMAKRVDAKLVSGMTEAERAWRGVSAAYEEATLAQAANGNLAELPAYTNGVKTSPDSVFVVMGDEDGGVLRSIDIQTLIKNEEEGMSLLKMALRNLEQKDSQER</sequence>
<proteinExistence type="predicted"/>
<dbReference type="Proteomes" id="UP000196331">
    <property type="component" value="Unassembled WGS sequence"/>
</dbReference>
<dbReference type="RefSeq" id="WP_087110586.1">
    <property type="nucleotide sequence ID" value="NZ_FUKM01000057.1"/>
</dbReference>
<dbReference type="EMBL" id="FUKM01000057">
    <property type="protein sequence ID" value="SJN14461.1"/>
    <property type="molecule type" value="Genomic_DNA"/>
</dbReference>
<comment type="caution">
    <text evidence="1">The sequence shown here is derived from an EMBL/GenBank/DDBJ whole genome shotgun (WGS) entry which is preliminary data.</text>
</comment>